<dbReference type="Pfam" id="PF04140">
    <property type="entry name" value="ICMT"/>
    <property type="match status" value="1"/>
</dbReference>
<comment type="cofactor">
    <cofactor evidence="10">
        <name>Zn(2+)</name>
        <dbReference type="ChEBI" id="CHEBI:29105"/>
    </cofactor>
    <text evidence="10">Divalent metal cations. Probably Zn(2+).</text>
</comment>
<keyword evidence="12" id="KW-1185">Reference proteome</keyword>
<reference evidence="11 12" key="1">
    <citation type="submission" date="2024-06" db="EMBL/GenBank/DDBJ databases">
        <title>A chromosome level genome sequence of Diviner's sage (Salvia divinorum).</title>
        <authorList>
            <person name="Ford S.A."/>
            <person name="Ro D.-K."/>
            <person name="Ness R.W."/>
            <person name="Phillips M.A."/>
        </authorList>
    </citation>
    <scope>NUCLEOTIDE SEQUENCE [LARGE SCALE GENOMIC DNA]</scope>
    <source>
        <strain evidence="11">SAF-2024a</strain>
        <tissue evidence="11">Leaf</tissue>
    </source>
</reference>
<evidence type="ECO:0000256" key="7">
    <source>
        <dbReference type="ARBA" id="ARBA00022692"/>
    </source>
</evidence>
<keyword evidence="7 10" id="KW-0812">Transmembrane</keyword>
<evidence type="ECO:0000256" key="8">
    <source>
        <dbReference type="ARBA" id="ARBA00022989"/>
    </source>
</evidence>
<evidence type="ECO:0000256" key="10">
    <source>
        <dbReference type="RuleBase" id="RU362022"/>
    </source>
</evidence>
<dbReference type="InterPro" id="IPR007269">
    <property type="entry name" value="ICMT_MeTrfase"/>
</dbReference>
<evidence type="ECO:0000313" key="11">
    <source>
        <dbReference type="EMBL" id="KAL1565648.1"/>
    </source>
</evidence>
<dbReference type="GO" id="GO:0032259">
    <property type="term" value="P:methylation"/>
    <property type="evidence" value="ECO:0007669"/>
    <property type="project" value="UniProtKB-KW"/>
</dbReference>
<keyword evidence="9 10" id="KW-0472">Membrane</keyword>
<dbReference type="PANTHER" id="PTHR12714:SF9">
    <property type="entry name" value="PROTEIN-S-ISOPRENYLCYSTEINE O-METHYLTRANSFERASE"/>
    <property type="match status" value="1"/>
</dbReference>
<name>A0ABD1IA96_SALDI</name>
<accession>A0ABD1IA96</accession>
<dbReference type="Proteomes" id="UP001567538">
    <property type="component" value="Unassembled WGS sequence"/>
</dbReference>
<keyword evidence="5 11" id="KW-0808">Transferase</keyword>
<evidence type="ECO:0000256" key="4">
    <source>
        <dbReference type="ARBA" id="ARBA00022603"/>
    </source>
</evidence>
<dbReference type="PANTHER" id="PTHR12714">
    <property type="entry name" value="PROTEIN-S ISOPRENYLCYSTEINE O-METHYLTRANSFERASE"/>
    <property type="match status" value="1"/>
</dbReference>
<keyword evidence="10" id="KW-0256">Endoplasmic reticulum</keyword>
<dbReference type="EMBL" id="JBEAFC010000003">
    <property type="protein sequence ID" value="KAL1565648.1"/>
    <property type="molecule type" value="Genomic_DNA"/>
</dbReference>
<proteinExistence type="inferred from homology"/>
<evidence type="ECO:0000256" key="6">
    <source>
        <dbReference type="ARBA" id="ARBA00022691"/>
    </source>
</evidence>
<feature type="transmembrane region" description="Helical" evidence="10">
    <location>
        <begin position="12"/>
        <end position="33"/>
    </location>
</feature>
<sequence>MLDIFSFTAFRQISQMLFAIFFFHSSEFLLAVYFHGIQKVTPNSLLLSIDYVMAMIFSLVEYLVEIHFFPEMKEQCAISKMGLALVVVGEIIRKLAIITAGRSFTHLIKKYIDDDHVLITHGLYKYVRHPSYCGFFLWSIGTQIMLCNPLCTLAFALVVWHFFHMRIPYEEFFLRQYFGSQYEVYARQTSSGIPFIK</sequence>
<comment type="similarity">
    <text evidence="2 10">Belongs to the class VI-like SAM-binding methyltransferase superfamily. Isoprenylcysteine carboxyl methyltransferase family.</text>
</comment>
<keyword evidence="6 10" id="KW-0949">S-adenosyl-L-methionine</keyword>
<feature type="transmembrane region" description="Helical" evidence="10">
    <location>
        <begin position="135"/>
        <end position="163"/>
    </location>
</feature>
<evidence type="ECO:0000256" key="2">
    <source>
        <dbReference type="ARBA" id="ARBA00009140"/>
    </source>
</evidence>
<comment type="caution">
    <text evidence="10">Lacks conserved residue(s) required for the propagation of feature annotation.</text>
</comment>
<comment type="subcellular location">
    <subcellularLocation>
        <location evidence="10">Endoplasmic reticulum membrane</location>
        <topology evidence="10">Multi-pass membrane protein</topology>
    </subcellularLocation>
    <subcellularLocation>
        <location evidence="1">Membrane</location>
        <topology evidence="1">Multi-pass membrane protein</topology>
    </subcellularLocation>
</comment>
<evidence type="ECO:0000256" key="5">
    <source>
        <dbReference type="ARBA" id="ARBA00022679"/>
    </source>
</evidence>
<organism evidence="11 12">
    <name type="scientific">Salvia divinorum</name>
    <name type="common">Maria pastora</name>
    <name type="synonym">Diviner's sage</name>
    <dbReference type="NCBI Taxonomy" id="28513"/>
    <lineage>
        <taxon>Eukaryota</taxon>
        <taxon>Viridiplantae</taxon>
        <taxon>Streptophyta</taxon>
        <taxon>Embryophyta</taxon>
        <taxon>Tracheophyta</taxon>
        <taxon>Spermatophyta</taxon>
        <taxon>Magnoliopsida</taxon>
        <taxon>eudicotyledons</taxon>
        <taxon>Gunneridae</taxon>
        <taxon>Pentapetalae</taxon>
        <taxon>asterids</taxon>
        <taxon>lamiids</taxon>
        <taxon>Lamiales</taxon>
        <taxon>Lamiaceae</taxon>
        <taxon>Nepetoideae</taxon>
        <taxon>Mentheae</taxon>
        <taxon>Salviinae</taxon>
        <taxon>Salvia</taxon>
        <taxon>Salvia subgen. Calosphace</taxon>
    </lineage>
</organism>
<evidence type="ECO:0000256" key="3">
    <source>
        <dbReference type="ARBA" id="ARBA00012151"/>
    </source>
</evidence>
<dbReference type="EC" id="2.1.1.100" evidence="3 10"/>
<feature type="transmembrane region" description="Helical" evidence="10">
    <location>
        <begin position="45"/>
        <end position="64"/>
    </location>
</feature>
<protein>
    <recommendedName>
        <fullName evidence="3 10">Protein-S-isoprenylcysteine O-methyltransferase</fullName>
        <ecNumber evidence="3 10">2.1.1.100</ecNumber>
    </recommendedName>
</protein>
<dbReference type="GO" id="GO:0004671">
    <property type="term" value="F:protein C-terminal S-isoprenylcysteine carboxyl O-methyltransferase activity"/>
    <property type="evidence" value="ECO:0007669"/>
    <property type="project" value="UniProtKB-EC"/>
</dbReference>
<evidence type="ECO:0000256" key="9">
    <source>
        <dbReference type="ARBA" id="ARBA00023136"/>
    </source>
</evidence>
<keyword evidence="4 10" id="KW-0489">Methyltransferase</keyword>
<dbReference type="Gene3D" id="1.20.120.1630">
    <property type="match status" value="1"/>
</dbReference>
<dbReference type="GO" id="GO:0005789">
    <property type="term" value="C:endoplasmic reticulum membrane"/>
    <property type="evidence" value="ECO:0007669"/>
    <property type="project" value="UniProtKB-SubCell"/>
</dbReference>
<gene>
    <name evidence="11" type="ORF">AAHA92_07834</name>
</gene>
<evidence type="ECO:0000256" key="1">
    <source>
        <dbReference type="ARBA" id="ARBA00004141"/>
    </source>
</evidence>
<keyword evidence="8 10" id="KW-1133">Transmembrane helix</keyword>
<dbReference type="InterPro" id="IPR025770">
    <property type="entry name" value="PPMT_MeTrfase"/>
</dbReference>
<comment type="caution">
    <text evidence="11">The sequence shown here is derived from an EMBL/GenBank/DDBJ whole genome shotgun (WGS) entry which is preliminary data.</text>
</comment>
<comment type="catalytic activity">
    <reaction evidence="10">
        <text>[protein]-C-terminal S-[(2E,6E)-farnesyl]-L-cysteine + S-adenosyl-L-methionine = [protein]-C-terminal S-[(2E,6E)-farnesyl]-L-cysteine methyl ester + S-adenosyl-L-homocysteine</text>
        <dbReference type="Rhea" id="RHEA:21672"/>
        <dbReference type="Rhea" id="RHEA-COMP:12125"/>
        <dbReference type="Rhea" id="RHEA-COMP:12126"/>
        <dbReference type="ChEBI" id="CHEBI:57856"/>
        <dbReference type="ChEBI" id="CHEBI:59789"/>
        <dbReference type="ChEBI" id="CHEBI:90510"/>
        <dbReference type="ChEBI" id="CHEBI:90511"/>
        <dbReference type="EC" id="2.1.1.100"/>
    </reaction>
</comment>
<dbReference type="AlphaFoldDB" id="A0ABD1IA96"/>
<dbReference type="PROSITE" id="PS51564">
    <property type="entry name" value="SAM_ICMT"/>
    <property type="match status" value="1"/>
</dbReference>
<evidence type="ECO:0000313" key="12">
    <source>
        <dbReference type="Proteomes" id="UP001567538"/>
    </source>
</evidence>